<dbReference type="PANTHER" id="PTHR34989">
    <property type="entry name" value="PROTEIN HDED"/>
    <property type="match status" value="1"/>
</dbReference>
<dbReference type="AlphaFoldDB" id="A0A7S7RV31"/>
<evidence type="ECO:0000256" key="1">
    <source>
        <dbReference type="SAM" id="Phobius"/>
    </source>
</evidence>
<feature type="transmembrane region" description="Helical" evidence="1">
    <location>
        <begin position="91"/>
        <end position="109"/>
    </location>
</feature>
<evidence type="ECO:0000313" key="2">
    <source>
        <dbReference type="EMBL" id="QOY61230.1"/>
    </source>
</evidence>
<feature type="transmembrane region" description="Helical" evidence="1">
    <location>
        <begin position="116"/>
        <end position="137"/>
    </location>
</feature>
<protein>
    <submittedName>
        <fullName evidence="2">DUF308 domain-containing protein</fullName>
    </submittedName>
</protein>
<organism evidence="2 3">
    <name type="scientific">Thermophilibacter immobilis</name>
    <dbReference type="NCBI Taxonomy" id="2779519"/>
    <lineage>
        <taxon>Bacteria</taxon>
        <taxon>Bacillati</taxon>
        <taxon>Actinomycetota</taxon>
        <taxon>Coriobacteriia</taxon>
        <taxon>Coriobacteriales</taxon>
        <taxon>Atopobiaceae</taxon>
        <taxon>Thermophilibacter</taxon>
    </lineage>
</organism>
<feature type="transmembrane region" description="Helical" evidence="1">
    <location>
        <begin position="34"/>
        <end position="56"/>
    </location>
</feature>
<keyword evidence="1" id="KW-0812">Transmembrane</keyword>
<dbReference type="Pfam" id="PF03729">
    <property type="entry name" value="DUF308"/>
    <property type="match status" value="2"/>
</dbReference>
<dbReference type="RefSeq" id="WP_194372364.1">
    <property type="nucleotide sequence ID" value="NZ_CP063767.1"/>
</dbReference>
<dbReference type="KEGG" id="tio:INP52_03255"/>
<evidence type="ECO:0000313" key="3">
    <source>
        <dbReference type="Proteomes" id="UP000593735"/>
    </source>
</evidence>
<dbReference type="GO" id="GO:0005886">
    <property type="term" value="C:plasma membrane"/>
    <property type="evidence" value="ECO:0007669"/>
    <property type="project" value="TreeGrafter"/>
</dbReference>
<dbReference type="InterPro" id="IPR005325">
    <property type="entry name" value="DUF308_memb"/>
</dbReference>
<feature type="transmembrane region" description="Helical" evidence="1">
    <location>
        <begin position="143"/>
        <end position="169"/>
    </location>
</feature>
<feature type="transmembrane region" description="Helical" evidence="1">
    <location>
        <begin position="12"/>
        <end position="28"/>
    </location>
</feature>
<keyword evidence="3" id="KW-1185">Reference proteome</keyword>
<proteinExistence type="predicted"/>
<name>A0A7S7RV31_9ACTN</name>
<gene>
    <name evidence="2" type="ORF">INP52_03255</name>
</gene>
<dbReference type="InterPro" id="IPR052712">
    <property type="entry name" value="Acid_resist_chaperone_HdeD"/>
</dbReference>
<sequence length="171" mass="17799">MKNSLQRTKTTMVLTGIASLVIGFFLFSNPTGVALFATSLFGGVLAIAGVMTLIGYARARDQASQADLLIGLIELVFGAILWTWPAMFVSWLVVLIGVFILFTGIGDLVEARAVAALGAPTAAATLMAVLTIVFGFVVMGAPFAFVGVMFAIAGCGLVFNGVTEIVAAFKK</sequence>
<dbReference type="Proteomes" id="UP000593735">
    <property type="component" value="Chromosome"/>
</dbReference>
<accession>A0A7S7RV31</accession>
<keyword evidence="1" id="KW-1133">Transmembrane helix</keyword>
<feature type="transmembrane region" description="Helical" evidence="1">
    <location>
        <begin position="68"/>
        <end position="85"/>
    </location>
</feature>
<keyword evidence="1" id="KW-0472">Membrane</keyword>
<dbReference type="EMBL" id="CP063767">
    <property type="protein sequence ID" value="QOY61230.1"/>
    <property type="molecule type" value="Genomic_DNA"/>
</dbReference>
<dbReference type="PANTHER" id="PTHR34989:SF1">
    <property type="entry name" value="PROTEIN HDED"/>
    <property type="match status" value="1"/>
</dbReference>
<reference evidence="2 3" key="1">
    <citation type="submission" date="2020-10" db="EMBL/GenBank/DDBJ databases">
        <title>Olsenella immobilis sp.nov., isolated from the mud in a fermentation cellar used for the production of Chinese strong-flavoured liquor.</title>
        <authorList>
            <person name="Lu L."/>
        </authorList>
    </citation>
    <scope>NUCLEOTIDE SEQUENCE [LARGE SCALE GENOMIC DNA]</scope>
    <source>
        <strain evidence="2 3">LZLJ-2</strain>
    </source>
</reference>